<organism evidence="2 3">
    <name type="scientific">Diabrotica balteata</name>
    <name type="common">Banded cucumber beetle</name>
    <dbReference type="NCBI Taxonomy" id="107213"/>
    <lineage>
        <taxon>Eukaryota</taxon>
        <taxon>Metazoa</taxon>
        <taxon>Ecdysozoa</taxon>
        <taxon>Arthropoda</taxon>
        <taxon>Hexapoda</taxon>
        <taxon>Insecta</taxon>
        <taxon>Pterygota</taxon>
        <taxon>Neoptera</taxon>
        <taxon>Endopterygota</taxon>
        <taxon>Coleoptera</taxon>
        <taxon>Polyphaga</taxon>
        <taxon>Cucujiformia</taxon>
        <taxon>Chrysomeloidea</taxon>
        <taxon>Chrysomelidae</taxon>
        <taxon>Galerucinae</taxon>
        <taxon>Diabroticina</taxon>
        <taxon>Diabroticites</taxon>
        <taxon>Diabrotica</taxon>
    </lineage>
</organism>
<reference evidence="2" key="1">
    <citation type="submission" date="2022-01" db="EMBL/GenBank/DDBJ databases">
        <authorList>
            <person name="King R."/>
        </authorList>
    </citation>
    <scope>NUCLEOTIDE SEQUENCE</scope>
</reference>
<evidence type="ECO:0000313" key="2">
    <source>
        <dbReference type="EMBL" id="CAG9840749.1"/>
    </source>
</evidence>
<keyword evidence="3" id="KW-1185">Reference proteome</keyword>
<protein>
    <submittedName>
        <fullName evidence="2">Uncharacterized protein</fullName>
    </submittedName>
</protein>
<accession>A0A9N9T888</accession>
<sequence length="232" mass="26533">MVEAALLRQENVPDPEQSETVTNFTVLQNVLPERNEDFQSPEQCETVTDFTVLQNVLSERNEDFQIPEQSETVTNFTVLQNVLPEQNHDFENPEQSETETNFPVLQNVLPERNEDFQSPEPCETTTDFIVLKIVLPERNRTFRTQNFTEGLKGADSDNSFVNQEPSVSHTIQETSQSSLSSCCVSNSDKDDEPYSPETRRMLSRTQTNENVAVTTEQSSIRKRKRNPNEPNT</sequence>
<gene>
    <name evidence="2" type="ORF">DIABBA_LOCUS13373</name>
</gene>
<dbReference type="Proteomes" id="UP001153709">
    <property type="component" value="Chromosome 9"/>
</dbReference>
<feature type="region of interest" description="Disordered" evidence="1">
    <location>
        <begin position="170"/>
        <end position="232"/>
    </location>
</feature>
<dbReference type="OrthoDB" id="6789726at2759"/>
<feature type="compositionally biased region" description="Polar residues" evidence="1">
    <location>
        <begin position="203"/>
        <end position="218"/>
    </location>
</feature>
<evidence type="ECO:0000256" key="1">
    <source>
        <dbReference type="SAM" id="MobiDB-lite"/>
    </source>
</evidence>
<proteinExistence type="predicted"/>
<evidence type="ECO:0000313" key="3">
    <source>
        <dbReference type="Proteomes" id="UP001153709"/>
    </source>
</evidence>
<feature type="compositionally biased region" description="Low complexity" evidence="1">
    <location>
        <begin position="175"/>
        <end position="186"/>
    </location>
</feature>
<dbReference type="AlphaFoldDB" id="A0A9N9T888"/>
<dbReference type="EMBL" id="OU898284">
    <property type="protein sequence ID" value="CAG9840749.1"/>
    <property type="molecule type" value="Genomic_DNA"/>
</dbReference>
<name>A0A9N9T888_DIABA</name>